<feature type="compositionally biased region" description="Low complexity" evidence="2">
    <location>
        <begin position="601"/>
        <end position="615"/>
    </location>
</feature>
<feature type="compositionally biased region" description="Polar residues" evidence="2">
    <location>
        <begin position="1067"/>
        <end position="1077"/>
    </location>
</feature>
<feature type="region of interest" description="Disordered" evidence="2">
    <location>
        <begin position="971"/>
        <end position="1355"/>
    </location>
</feature>
<feature type="compositionally biased region" description="Polar residues" evidence="2">
    <location>
        <begin position="1227"/>
        <end position="1240"/>
    </location>
</feature>
<dbReference type="RefSeq" id="XP_018077037.1">
    <property type="nucleotide sequence ID" value="XM_018212775.1"/>
</dbReference>
<feature type="region of interest" description="Disordered" evidence="2">
    <location>
        <begin position="1538"/>
        <end position="1580"/>
    </location>
</feature>
<feature type="compositionally biased region" description="Acidic residues" evidence="2">
    <location>
        <begin position="1271"/>
        <end position="1304"/>
    </location>
</feature>
<dbReference type="KEGG" id="psco:LY89DRAFT_664480"/>
<dbReference type="GeneID" id="28822501"/>
<keyword evidence="4" id="KW-1185">Reference proteome</keyword>
<feature type="compositionally biased region" description="Acidic residues" evidence="2">
    <location>
        <begin position="694"/>
        <end position="705"/>
    </location>
</feature>
<feature type="compositionally biased region" description="Basic and acidic residues" evidence="2">
    <location>
        <begin position="1121"/>
        <end position="1133"/>
    </location>
</feature>
<feature type="compositionally biased region" description="Basic residues" evidence="2">
    <location>
        <begin position="668"/>
        <end position="677"/>
    </location>
</feature>
<dbReference type="Proteomes" id="UP000070700">
    <property type="component" value="Unassembled WGS sequence"/>
</dbReference>
<feature type="compositionally biased region" description="Basic and acidic residues" evidence="2">
    <location>
        <begin position="816"/>
        <end position="829"/>
    </location>
</feature>
<organism evidence="3 4">
    <name type="scientific">Mollisia scopiformis</name>
    <name type="common">Conifer needle endophyte fungus</name>
    <name type="synonym">Phialocephala scopiformis</name>
    <dbReference type="NCBI Taxonomy" id="149040"/>
    <lineage>
        <taxon>Eukaryota</taxon>
        <taxon>Fungi</taxon>
        <taxon>Dikarya</taxon>
        <taxon>Ascomycota</taxon>
        <taxon>Pezizomycotina</taxon>
        <taxon>Leotiomycetes</taxon>
        <taxon>Helotiales</taxon>
        <taxon>Mollisiaceae</taxon>
        <taxon>Mollisia</taxon>
    </lineage>
</organism>
<evidence type="ECO:0000256" key="2">
    <source>
        <dbReference type="SAM" id="MobiDB-lite"/>
    </source>
</evidence>
<feature type="coiled-coil region" evidence="1">
    <location>
        <begin position="1605"/>
        <end position="1665"/>
    </location>
</feature>
<feature type="compositionally biased region" description="Basic and acidic residues" evidence="2">
    <location>
        <begin position="590"/>
        <end position="600"/>
    </location>
</feature>
<feature type="compositionally biased region" description="Polar residues" evidence="2">
    <location>
        <begin position="978"/>
        <end position="989"/>
    </location>
</feature>
<feature type="compositionally biased region" description="Polar residues" evidence="2">
    <location>
        <begin position="1310"/>
        <end position="1324"/>
    </location>
</feature>
<feature type="compositionally biased region" description="Basic and acidic residues" evidence="2">
    <location>
        <begin position="1167"/>
        <end position="1193"/>
    </location>
</feature>
<feature type="compositionally biased region" description="Polar residues" evidence="2">
    <location>
        <begin position="573"/>
        <end position="584"/>
    </location>
</feature>
<feature type="compositionally biased region" description="Polar residues" evidence="2">
    <location>
        <begin position="1250"/>
        <end position="1268"/>
    </location>
</feature>
<dbReference type="EMBL" id="KQ947406">
    <property type="protein sequence ID" value="KUJ22682.1"/>
    <property type="molecule type" value="Genomic_DNA"/>
</dbReference>
<sequence>MAPKVSQQRSSQGASQNTKLKNAFKKLCGNISKEKKEGDTIKAAASVSELNEALRNCRKHGMIIDASCIDGLVEALEDDEGDVCSSIEPPLFKVIVQAVLQANHCLEGERVIYLLASSLLRDTVEANGEAAHATVSSRKATIGKDCLLPILEYFLNRNKPAEFRRWVGITCVQLVRDCEDNVYKLELSGEDLRRSIGQLILEEPNEIIRLICAEIIKTLSNAGIDLQALWPHGTRKLIYEQFPMQSQGSHGWGALFQKYIDYLIDKKEANFESIGNVIPISSTSLDPPHAFGVPHQNMVAFLDDIKMSVIAPLLPITTGQLLDVPLGLMKRVGINTDNPSQREYADVIFELASSDNMACGLDGKSIELQRIICSIKLDQLQALESALEDCCPHVKIFEFDDSRNIHPIKSEANITASQTSQRSGISEIISEVPKSALQGLDGSASVELEQDLNGSSHDVERTTHTPVQRDDLNGEAGEDDCSPVHEQPTQKQTQPHRAKKKVKPKAKVPIVPSSRQNDVKTVPPQLAKPASAIGTKDMGKPQVKSGKSSSQPANTQSQTKAVDKPSATPAGNVGSQSTKVSKLSTARAVAKRDTGTKDVKSSAPSSLLSSALKAKAQARNEPTDSDDITTPEPNDASTPKSMPPPAKPSSKNVQAAAVKGADTSQAQAKKRFNRHGVKSLTPQQSRSNDTVFDVPDDDDDEEEESGATAKASSKKKSTKGKQPSKSTNTANTTAKLAGSKTKASRKSAPAATQQPKASTRHSQRAAATKSKNNLRDLSDEEDVEEINPDKSPQGSCQKTKKAAIDKMQNSQVVQGDIRKDDESKPKPSSEPELNDNADAGISEAVKGTTGPVDDDLMGLEDLELRDLEDQSSVVSLNFAEPTHVMEDDDLYNATPEKSQTKVNEESIAPVKASTSEVAAAVPDKRATRNSGIEMASKLDDLFETLDTGVNSTNDATVDFSMKVPMKLNSSAGDKKLTQNKGQVSNTHQLHSIEAEEQANRKLVVEDEDLRPPSINIPELSFPTAQMRPPVVSPAKSIEPRKPETQKELQKDKPLDEQSLAEAVTAPLDSSGNATTMEAKSPIHNEQRPTSPVQASDKVKQGNKKRKAMAEEETESSKRRKSTNDEEANNKDDLQDMAAQGPQTTKHQTLQKPSTSVNQSPSPVRRSTRFEKANDNAETLKDTEKEKLLVDDKAHRKSTIISFGTQGPRNQGRVSARKTAVEKPARKSQPSEPTPQNFSTDSGRKRKREQTNFADNASPPSKRQESSPLQYVDDEVGAFEEAEEPEQVEEVEAVEPVEEVQEAEEVEHIIINSTPVPTPKGTSMPSRPKHASRPSSQVSRVDVNGSPIGPANSQVDYMGKLEQRLSQDKTVNDAPAEKEQNTAEEIMAAQTRPRSISQVFGPRVTLGSRLKAQPSSPEAVTTRYVAHEKSDEGQYTDVASKEVIAQEKILPNPFADKKRKSSNFTERLLASAVKESRKPSAEVIDNVPRMIRNIAKKEIQYELPKLPRGEPKRAHFQEDMNHRSDQRSRQSGFDPEQTLVEPKHRHVNNLSEPDVTNGSSYQSETSDSSREPLSDIPTPNTQWNVALRPHYRSLADAVHRIADEVIIRLSDEEDRMELMVEQYRQNGTKIIDSLTNKRTGEQTTILQDLEAKKQEMTSAYKDAKGLLRQTTDEIKENQVNPFEKAWRKQQDEVRKLISEGRKATE</sequence>
<dbReference type="STRING" id="149040.A0A194XSH5"/>
<feature type="compositionally biased region" description="Polar residues" evidence="2">
    <location>
        <begin position="545"/>
        <end position="560"/>
    </location>
</feature>
<evidence type="ECO:0000256" key="1">
    <source>
        <dbReference type="SAM" id="Coils"/>
    </source>
</evidence>
<reference evidence="3 4" key="1">
    <citation type="submission" date="2015-10" db="EMBL/GenBank/DDBJ databases">
        <title>Full genome of DAOMC 229536 Phialocephala scopiformis, a fungal endophyte of spruce producing the potent anti-insectan compound rugulosin.</title>
        <authorList>
            <consortium name="DOE Joint Genome Institute"/>
            <person name="Walker A.K."/>
            <person name="Frasz S.L."/>
            <person name="Seifert K.A."/>
            <person name="Miller J.D."/>
            <person name="Mondo S.J."/>
            <person name="Labutti K."/>
            <person name="Lipzen A."/>
            <person name="Dockter R."/>
            <person name="Kennedy M."/>
            <person name="Grigoriev I.V."/>
            <person name="Spatafora J.W."/>
        </authorList>
    </citation>
    <scope>NUCLEOTIDE SEQUENCE [LARGE SCALE GENOMIC DNA]</scope>
    <source>
        <strain evidence="3 4">CBS 120377</strain>
    </source>
</reference>
<accession>A0A194XSH5</accession>
<feature type="compositionally biased region" description="Basic and acidic residues" evidence="2">
    <location>
        <begin position="990"/>
        <end position="1004"/>
    </location>
</feature>
<feature type="compositionally biased region" description="Polar residues" evidence="2">
    <location>
        <begin position="1198"/>
        <end position="1212"/>
    </location>
</feature>
<feature type="compositionally biased region" description="Polar residues" evidence="2">
    <location>
        <begin position="680"/>
        <end position="690"/>
    </location>
</feature>
<feature type="compositionally biased region" description="Polar residues" evidence="2">
    <location>
        <begin position="1140"/>
        <end position="1161"/>
    </location>
</feature>
<proteinExistence type="predicted"/>
<feature type="compositionally biased region" description="Basic residues" evidence="2">
    <location>
        <begin position="494"/>
        <end position="506"/>
    </location>
</feature>
<evidence type="ECO:0000313" key="3">
    <source>
        <dbReference type="EMBL" id="KUJ22682.1"/>
    </source>
</evidence>
<protein>
    <submittedName>
        <fullName evidence="3">Uncharacterized protein</fullName>
    </submittedName>
</protein>
<dbReference type="InParanoid" id="A0A194XSH5"/>
<feature type="compositionally biased region" description="Polar residues" evidence="2">
    <location>
        <begin position="1547"/>
        <end position="1565"/>
    </location>
</feature>
<feature type="region of interest" description="Disordered" evidence="2">
    <location>
        <begin position="886"/>
        <end position="924"/>
    </location>
</feature>
<feature type="compositionally biased region" description="Basic and acidic residues" evidence="2">
    <location>
        <begin position="457"/>
        <end position="472"/>
    </location>
</feature>
<gene>
    <name evidence="3" type="ORF">LY89DRAFT_664480</name>
</gene>
<feature type="compositionally biased region" description="Basic and acidic residues" evidence="2">
    <location>
        <begin position="1037"/>
        <end position="1055"/>
    </location>
</feature>
<feature type="region of interest" description="Disordered" evidence="2">
    <location>
        <begin position="451"/>
        <end position="857"/>
    </location>
</feature>
<evidence type="ECO:0000313" key="4">
    <source>
        <dbReference type="Proteomes" id="UP000070700"/>
    </source>
</evidence>
<name>A0A194XSH5_MOLSC</name>
<keyword evidence="1" id="KW-0175">Coiled coil</keyword>
<dbReference type="OrthoDB" id="3563314at2759"/>